<protein>
    <submittedName>
        <fullName evidence="1">Uncharacterized protein</fullName>
    </submittedName>
</protein>
<keyword evidence="2" id="KW-1185">Reference proteome</keyword>
<accession>A0ACC0X482</accession>
<comment type="caution">
    <text evidence="1">The sequence shown here is derived from an EMBL/GenBank/DDBJ whole genome shotgun (WGS) entry which is preliminary data.</text>
</comment>
<dbReference type="EMBL" id="CM047749">
    <property type="protein sequence ID" value="KAJ0009681.1"/>
    <property type="molecule type" value="Genomic_DNA"/>
</dbReference>
<proteinExistence type="predicted"/>
<evidence type="ECO:0000313" key="1">
    <source>
        <dbReference type="EMBL" id="KAJ0009681.1"/>
    </source>
</evidence>
<name>A0ACC0X482_9ROSI</name>
<dbReference type="Proteomes" id="UP001163603">
    <property type="component" value="Chromosome 14"/>
</dbReference>
<sequence length="183" mass="20238">MSAALQPPPPSQTVVTLADPLPPPLSVKISQYFSESIESQRRRHASPEPYGDVVSYLLVIRFICITLNDKLMSRGRELEGHGGAGPLWYWLLKYGSLGLLDTEECGILCCSFWECAAFLQLAGSEAESLLEVRWCDSGAFSADFCCCSVVFAGRAEVCFGFACREVRSWRHAVLELQYFAAVV</sequence>
<gene>
    <name evidence="1" type="ORF">Pint_33995</name>
</gene>
<reference evidence="2" key="1">
    <citation type="journal article" date="2023" name="G3 (Bethesda)">
        <title>Genome assembly and association tests identify interacting loci associated with vigor, precocity, and sex in interspecific pistachio rootstocks.</title>
        <authorList>
            <person name="Palmer W."/>
            <person name="Jacygrad E."/>
            <person name="Sagayaradj S."/>
            <person name="Cavanaugh K."/>
            <person name="Han R."/>
            <person name="Bertier L."/>
            <person name="Beede B."/>
            <person name="Kafkas S."/>
            <person name="Golino D."/>
            <person name="Preece J."/>
            <person name="Michelmore R."/>
        </authorList>
    </citation>
    <scope>NUCLEOTIDE SEQUENCE [LARGE SCALE GENOMIC DNA]</scope>
</reference>
<organism evidence="1 2">
    <name type="scientific">Pistacia integerrima</name>
    <dbReference type="NCBI Taxonomy" id="434235"/>
    <lineage>
        <taxon>Eukaryota</taxon>
        <taxon>Viridiplantae</taxon>
        <taxon>Streptophyta</taxon>
        <taxon>Embryophyta</taxon>
        <taxon>Tracheophyta</taxon>
        <taxon>Spermatophyta</taxon>
        <taxon>Magnoliopsida</taxon>
        <taxon>eudicotyledons</taxon>
        <taxon>Gunneridae</taxon>
        <taxon>Pentapetalae</taxon>
        <taxon>rosids</taxon>
        <taxon>malvids</taxon>
        <taxon>Sapindales</taxon>
        <taxon>Anacardiaceae</taxon>
        <taxon>Pistacia</taxon>
    </lineage>
</organism>
<evidence type="ECO:0000313" key="2">
    <source>
        <dbReference type="Proteomes" id="UP001163603"/>
    </source>
</evidence>